<organism evidence="1 2">
    <name type="scientific">Metabacillus fastidiosus</name>
    <dbReference type="NCBI Taxonomy" id="1458"/>
    <lineage>
        <taxon>Bacteria</taxon>
        <taxon>Bacillati</taxon>
        <taxon>Bacillota</taxon>
        <taxon>Bacilli</taxon>
        <taxon>Bacillales</taxon>
        <taxon>Bacillaceae</taxon>
        <taxon>Metabacillus</taxon>
    </lineage>
</organism>
<comment type="caution">
    <text evidence="1">The sequence shown here is derived from an EMBL/GenBank/DDBJ whole genome shotgun (WGS) entry which is preliminary data.</text>
</comment>
<protein>
    <submittedName>
        <fullName evidence="1">Uncharacterized protein</fullName>
    </submittedName>
</protein>
<sequence>MNRIEPYEKTDWQDHIIDVTNGQVIQEGTRFNQTRANKIENGIEYNRNLLISQASEIQRLKVQLEITGRVPSNSGAFFDTLDQEEPNKLVRQTTSTDIIVATLAGATELSVDSVEGFVAFTQVTVYDETSSEDVLITAVDTINKKLIVQALINGYVKGAKVARSNTKIANNQMTLGDWGTYSVAVSEVV</sequence>
<gene>
    <name evidence="1" type="ORF">P9271_00110</name>
</gene>
<proteinExistence type="predicted"/>
<accession>A0ABU6NRH8</accession>
<evidence type="ECO:0000313" key="2">
    <source>
        <dbReference type="Proteomes" id="UP001342826"/>
    </source>
</evidence>
<name>A0ABU6NRH8_9BACI</name>
<dbReference type="RefSeq" id="WP_328014483.1">
    <property type="nucleotide sequence ID" value="NZ_JARTFS010000001.1"/>
</dbReference>
<dbReference type="Proteomes" id="UP001342826">
    <property type="component" value="Unassembled WGS sequence"/>
</dbReference>
<dbReference type="EMBL" id="JARTFS010000001">
    <property type="protein sequence ID" value="MED4399762.1"/>
    <property type="molecule type" value="Genomic_DNA"/>
</dbReference>
<evidence type="ECO:0000313" key="1">
    <source>
        <dbReference type="EMBL" id="MED4399762.1"/>
    </source>
</evidence>
<keyword evidence="2" id="KW-1185">Reference proteome</keyword>
<reference evidence="1 2" key="1">
    <citation type="submission" date="2023-03" db="EMBL/GenBank/DDBJ databases">
        <title>Bacillus Genome Sequencing.</title>
        <authorList>
            <person name="Dunlap C."/>
        </authorList>
    </citation>
    <scope>NUCLEOTIDE SEQUENCE [LARGE SCALE GENOMIC DNA]</scope>
    <source>
        <strain evidence="1 2">NRS-1717</strain>
    </source>
</reference>